<name>A0A6A6H037_VIRVR</name>
<evidence type="ECO:0000256" key="1">
    <source>
        <dbReference type="ARBA" id="ARBA00004128"/>
    </source>
</evidence>
<keyword evidence="5 7" id="KW-0472">Membrane</keyword>
<dbReference type="InterPro" id="IPR051572">
    <property type="entry name" value="VTC_Complex_Subunit"/>
</dbReference>
<dbReference type="EMBL" id="ML991829">
    <property type="protein sequence ID" value="KAF2231237.1"/>
    <property type="molecule type" value="Genomic_DNA"/>
</dbReference>
<evidence type="ECO:0000256" key="5">
    <source>
        <dbReference type="ARBA" id="ARBA00023136"/>
    </source>
</evidence>
<evidence type="ECO:0000313" key="9">
    <source>
        <dbReference type="EMBL" id="KAF2231237.1"/>
    </source>
</evidence>
<evidence type="ECO:0000256" key="3">
    <source>
        <dbReference type="ARBA" id="ARBA00022692"/>
    </source>
</evidence>
<feature type="region of interest" description="Disordered" evidence="6">
    <location>
        <begin position="225"/>
        <end position="244"/>
    </location>
</feature>
<evidence type="ECO:0000256" key="4">
    <source>
        <dbReference type="ARBA" id="ARBA00022989"/>
    </source>
</evidence>
<comment type="subcellular location">
    <subcellularLocation>
        <location evidence="1">Vacuole membrane</location>
        <topology evidence="1">Multi-pass membrane protein</topology>
    </subcellularLocation>
</comment>
<evidence type="ECO:0000256" key="2">
    <source>
        <dbReference type="ARBA" id="ARBA00022554"/>
    </source>
</evidence>
<feature type="transmembrane region" description="Helical" evidence="7">
    <location>
        <begin position="848"/>
        <end position="873"/>
    </location>
</feature>
<dbReference type="GO" id="GO:0000329">
    <property type="term" value="C:fungal-type vacuole membrane"/>
    <property type="evidence" value="ECO:0007669"/>
    <property type="project" value="TreeGrafter"/>
</dbReference>
<protein>
    <recommendedName>
        <fullName evidence="8">SPX domain-containing protein</fullName>
    </recommendedName>
</protein>
<dbReference type="PROSITE" id="PS51382">
    <property type="entry name" value="SPX"/>
    <property type="match status" value="1"/>
</dbReference>
<dbReference type="OrthoDB" id="5588846at2759"/>
<feature type="transmembrane region" description="Helical" evidence="7">
    <location>
        <begin position="820"/>
        <end position="841"/>
    </location>
</feature>
<organism evidence="9 10">
    <name type="scientific">Viridothelium virens</name>
    <name type="common">Speckled blister lichen</name>
    <name type="synonym">Trypethelium virens</name>
    <dbReference type="NCBI Taxonomy" id="1048519"/>
    <lineage>
        <taxon>Eukaryota</taxon>
        <taxon>Fungi</taxon>
        <taxon>Dikarya</taxon>
        <taxon>Ascomycota</taxon>
        <taxon>Pezizomycotina</taxon>
        <taxon>Dothideomycetes</taxon>
        <taxon>Dothideomycetes incertae sedis</taxon>
        <taxon>Trypetheliales</taxon>
        <taxon>Trypetheliaceae</taxon>
        <taxon>Viridothelium</taxon>
    </lineage>
</organism>
<feature type="domain" description="SPX" evidence="8">
    <location>
        <begin position="1"/>
        <end position="163"/>
    </location>
</feature>
<dbReference type="PANTHER" id="PTHR46140">
    <property type="entry name" value="VACUOLAR TRANSPORTER CHAPERONE 1-RELATED"/>
    <property type="match status" value="1"/>
</dbReference>
<dbReference type="GO" id="GO:0007034">
    <property type="term" value="P:vacuolar transport"/>
    <property type="evidence" value="ECO:0007669"/>
    <property type="project" value="TreeGrafter"/>
</dbReference>
<dbReference type="InterPro" id="IPR004331">
    <property type="entry name" value="SPX_dom"/>
</dbReference>
<proteinExistence type="predicted"/>
<dbReference type="PANTHER" id="PTHR46140:SF1">
    <property type="entry name" value="VACUOLAR TRANSPORTER CHAPERONE COMPLEX SUBUNIT 4-RELATED"/>
    <property type="match status" value="1"/>
</dbReference>
<reference evidence="9" key="1">
    <citation type="journal article" date="2020" name="Stud. Mycol.">
        <title>101 Dothideomycetes genomes: a test case for predicting lifestyles and emergence of pathogens.</title>
        <authorList>
            <person name="Haridas S."/>
            <person name="Albert R."/>
            <person name="Binder M."/>
            <person name="Bloem J."/>
            <person name="Labutti K."/>
            <person name="Salamov A."/>
            <person name="Andreopoulos B."/>
            <person name="Baker S."/>
            <person name="Barry K."/>
            <person name="Bills G."/>
            <person name="Bluhm B."/>
            <person name="Cannon C."/>
            <person name="Castanera R."/>
            <person name="Culley D."/>
            <person name="Daum C."/>
            <person name="Ezra D."/>
            <person name="Gonzalez J."/>
            <person name="Henrissat B."/>
            <person name="Kuo A."/>
            <person name="Liang C."/>
            <person name="Lipzen A."/>
            <person name="Lutzoni F."/>
            <person name="Magnuson J."/>
            <person name="Mondo S."/>
            <person name="Nolan M."/>
            <person name="Ohm R."/>
            <person name="Pangilinan J."/>
            <person name="Park H.-J."/>
            <person name="Ramirez L."/>
            <person name="Alfaro M."/>
            <person name="Sun H."/>
            <person name="Tritt A."/>
            <person name="Yoshinaga Y."/>
            <person name="Zwiers L.-H."/>
            <person name="Turgeon B."/>
            <person name="Goodwin S."/>
            <person name="Spatafora J."/>
            <person name="Crous P."/>
            <person name="Grigoriev I."/>
        </authorList>
    </citation>
    <scope>NUCLEOTIDE SEQUENCE</scope>
    <source>
        <strain evidence="9">Tuck. ex Michener</strain>
    </source>
</reference>
<dbReference type="Proteomes" id="UP000800092">
    <property type="component" value="Unassembled WGS sequence"/>
</dbReference>
<evidence type="ECO:0000256" key="7">
    <source>
        <dbReference type="SAM" id="Phobius"/>
    </source>
</evidence>
<dbReference type="CDD" id="cd14474">
    <property type="entry name" value="SPX_YDR089W"/>
    <property type="match status" value="1"/>
</dbReference>
<accession>A0A6A6H037</accession>
<keyword evidence="2" id="KW-0926">Vacuole</keyword>
<dbReference type="GO" id="GO:0016237">
    <property type="term" value="P:microautophagy"/>
    <property type="evidence" value="ECO:0007669"/>
    <property type="project" value="TreeGrafter"/>
</dbReference>
<evidence type="ECO:0000259" key="8">
    <source>
        <dbReference type="PROSITE" id="PS51382"/>
    </source>
</evidence>
<feature type="region of interest" description="Disordered" evidence="6">
    <location>
        <begin position="292"/>
        <end position="323"/>
    </location>
</feature>
<dbReference type="GO" id="GO:0006799">
    <property type="term" value="P:polyphosphate biosynthetic process"/>
    <property type="evidence" value="ECO:0007669"/>
    <property type="project" value="UniProtKB-ARBA"/>
</dbReference>
<evidence type="ECO:0000313" key="10">
    <source>
        <dbReference type="Proteomes" id="UP000800092"/>
    </source>
</evidence>
<dbReference type="GO" id="GO:0042144">
    <property type="term" value="P:vacuole fusion, non-autophagic"/>
    <property type="evidence" value="ECO:0007669"/>
    <property type="project" value="TreeGrafter"/>
</dbReference>
<dbReference type="Gene3D" id="3.20.100.30">
    <property type="entry name" value="VTC, catalytic tunnel domain"/>
    <property type="match status" value="1"/>
</dbReference>
<keyword evidence="10" id="KW-1185">Reference proteome</keyword>
<feature type="region of interest" description="Disordered" evidence="6">
    <location>
        <begin position="688"/>
        <end position="728"/>
    </location>
</feature>
<dbReference type="AlphaFoldDB" id="A0A6A6H037"/>
<dbReference type="GO" id="GO:0033254">
    <property type="term" value="C:vacuolar transporter chaperone complex"/>
    <property type="evidence" value="ECO:0007669"/>
    <property type="project" value="TreeGrafter"/>
</dbReference>
<evidence type="ECO:0000256" key="6">
    <source>
        <dbReference type="SAM" id="MobiDB-lite"/>
    </source>
</evidence>
<dbReference type="InterPro" id="IPR042267">
    <property type="entry name" value="VTC_sf"/>
</dbReference>
<feature type="region of interest" description="Disordered" evidence="6">
    <location>
        <begin position="563"/>
        <end position="652"/>
    </location>
</feature>
<sequence length="874" mass="97764">MKYGQTLHQRSIPEWSHYNVDYDDIKRMIKMHTTPDSGGAVSIPGQGGGIERSFEDALYGILLEQHQLIDLFVRSKIGEIQRRLGSLEKQIRQMNDRLRATRVIKITAKRLERYARLENDILRAGNELRSLSRYIGAQRLAFSKLLKKYKKWTHSEVLVQRFKTDLNKSGSFSTIDLAPLLAKWAEALQDVRAPFEPAFYRKSADHNDVNLRVPSQPQLTISTTQKFNESQATNSQQPRLRSPSTTVIDTAFATTPRDIWRRVASYWVHYDNIVELQVLLLHHMRLLLSSNSDNLTSQSSSTQFRGKSATASQPPSPLDSEDDLNTIVIEDPHYLSEEQNSRYSSVDAPPLVRLSVRYNSSSEATVSLQPKADCALDGIISSKLKVKYLASFLDTQIPFRRSSSVPGTPISEMPIFDFGPTDDAIRDWIRDNPHVKPLVGICSKRTHFTGLERDSAKSVWAVLDRNISLSRMKSEDLSNYSSMSNLRLNSKPFPHAVLHIRQMSEGADAIIQELDQSHLVERIPGFSIETHALWDCCRPQNMQPPHWISKLTQDIRKVPVTHGEARRTSHSFLNATSLDQKDGTSSRVASAPEPFESSDTAVSLPKPGNYAITSEHKEANANNPRKRRRAYAEASPLARNSSEQRYWNEYDDPEDGHDDAYVIWVDPHSGTSFKQWFGKLLPSWHRTRSATDTRTHPSGDNTSTTEDGLPDDSSSSSSSSSAHTSPRKPWSYGTFNPFKLRAHSHPAPPSRSRTYSNRMHTHTTALLPPLEADPASTTARYERIRGTLTVLTFSASTTILAVVCVLAATGRHKQAYEVDAGILFGIVVNLVFACVGLGCLVSGRSTSWVGWCGGLVLFAVICVGNGGLCAWLVS</sequence>
<feature type="transmembrane region" description="Helical" evidence="7">
    <location>
        <begin position="788"/>
        <end position="808"/>
    </location>
</feature>
<keyword evidence="3 7" id="KW-0812">Transmembrane</keyword>
<feature type="compositionally biased region" description="Low complexity" evidence="6">
    <location>
        <begin position="292"/>
        <end position="303"/>
    </location>
</feature>
<gene>
    <name evidence="9" type="ORF">EV356DRAFT_579347</name>
</gene>
<keyword evidence="4 7" id="KW-1133">Transmembrane helix</keyword>